<feature type="region of interest" description="Disordered" evidence="1">
    <location>
        <begin position="238"/>
        <end position="290"/>
    </location>
</feature>
<feature type="compositionally biased region" description="Basic and acidic residues" evidence="1">
    <location>
        <begin position="253"/>
        <end position="290"/>
    </location>
</feature>
<feature type="compositionally biased region" description="Basic and acidic residues" evidence="1">
    <location>
        <begin position="1"/>
        <end position="11"/>
    </location>
</feature>
<proteinExistence type="predicted"/>
<evidence type="ECO:0000313" key="2">
    <source>
        <dbReference type="EMBL" id="RRT36695.1"/>
    </source>
</evidence>
<reference evidence="2 3" key="1">
    <citation type="journal article" date="2014" name="Agronomy (Basel)">
        <title>A Draft Genome Sequence for Ensete ventricosum, the Drought-Tolerant Tree Against Hunger.</title>
        <authorList>
            <person name="Harrison J."/>
            <person name="Moore K.A."/>
            <person name="Paszkiewicz K."/>
            <person name="Jones T."/>
            <person name="Grant M."/>
            <person name="Ambacheew D."/>
            <person name="Muzemil S."/>
            <person name="Studholme D.J."/>
        </authorList>
    </citation>
    <scope>NUCLEOTIDE SEQUENCE [LARGE SCALE GENOMIC DNA]</scope>
</reference>
<organism evidence="2 3">
    <name type="scientific">Ensete ventricosum</name>
    <name type="common">Abyssinian banana</name>
    <name type="synonym">Musa ensete</name>
    <dbReference type="NCBI Taxonomy" id="4639"/>
    <lineage>
        <taxon>Eukaryota</taxon>
        <taxon>Viridiplantae</taxon>
        <taxon>Streptophyta</taxon>
        <taxon>Embryophyta</taxon>
        <taxon>Tracheophyta</taxon>
        <taxon>Spermatophyta</taxon>
        <taxon>Magnoliopsida</taxon>
        <taxon>Liliopsida</taxon>
        <taxon>Zingiberales</taxon>
        <taxon>Musaceae</taxon>
        <taxon>Ensete</taxon>
    </lineage>
</organism>
<feature type="region of interest" description="Disordered" evidence="1">
    <location>
        <begin position="329"/>
        <end position="358"/>
    </location>
</feature>
<sequence length="358" mass="39569">MMDCRRGRAEASARGWDQRGNGPPRGVCEWIEKRNGGGHCALMSVVNLGRLIDMGKKQRRRTRRWVIMVLQAWAARRCCRNQSKMIGTFGAKRHSSGIHYSSPGRGSSRAALVLGDAAVMSAIGLQGRQSATARNDEGCSRGQRPLGGALDRESGGSILAAGLIKTEERVLFFVNKTKIRLQLRREEENRGCDRMVTPWRAVEEPRSAVVRMEAVPQHWFCCLATRPRWMTAREVSEKANLRSRGTAPTLSPEKGEHGDIHEVAADTEADDRRGLGEGAKSGEARGGDAAARRDAASFVAFAACRRRSDRRRGRGSGRCREVIKLSLDSGKKKKSNLSYRERCGRGRRRRGSGGCGRR</sequence>
<comment type="caution">
    <text evidence="2">The sequence shown here is derived from an EMBL/GenBank/DDBJ whole genome shotgun (WGS) entry which is preliminary data.</text>
</comment>
<gene>
    <name evidence="2" type="ORF">B296_00036692</name>
</gene>
<name>A0A426XB36_ENSVE</name>
<feature type="region of interest" description="Disordered" evidence="1">
    <location>
        <begin position="1"/>
        <end position="21"/>
    </location>
</feature>
<accession>A0A426XB36</accession>
<evidence type="ECO:0000313" key="3">
    <source>
        <dbReference type="Proteomes" id="UP000287651"/>
    </source>
</evidence>
<evidence type="ECO:0000256" key="1">
    <source>
        <dbReference type="SAM" id="MobiDB-lite"/>
    </source>
</evidence>
<dbReference type="EMBL" id="AMZH03023239">
    <property type="protein sequence ID" value="RRT36695.1"/>
    <property type="molecule type" value="Genomic_DNA"/>
</dbReference>
<feature type="compositionally biased region" description="Basic residues" evidence="1">
    <location>
        <begin position="345"/>
        <end position="358"/>
    </location>
</feature>
<dbReference type="AlphaFoldDB" id="A0A426XB36"/>
<protein>
    <submittedName>
        <fullName evidence="2">Uncharacterized protein</fullName>
    </submittedName>
</protein>
<dbReference type="Proteomes" id="UP000287651">
    <property type="component" value="Unassembled WGS sequence"/>
</dbReference>